<feature type="signal peptide" evidence="2">
    <location>
        <begin position="1"/>
        <end position="32"/>
    </location>
</feature>
<evidence type="ECO:0000313" key="5">
    <source>
        <dbReference type="Proteomes" id="UP001156870"/>
    </source>
</evidence>
<dbReference type="NCBIfam" id="NF038123">
    <property type="entry name" value="NF038123_dom"/>
    <property type="match status" value="1"/>
</dbReference>
<dbReference type="InterPro" id="IPR009465">
    <property type="entry name" value="Spondin_N"/>
</dbReference>
<keyword evidence="2" id="KW-0732">Signal</keyword>
<protein>
    <recommendedName>
        <fullName evidence="3">Spondin domain-containing protein</fullName>
    </recommendedName>
</protein>
<accession>A0AA37WKU8</accession>
<evidence type="ECO:0000313" key="4">
    <source>
        <dbReference type="EMBL" id="GLS24635.1"/>
    </source>
</evidence>
<feature type="chain" id="PRO_5041374306" description="Spondin domain-containing protein" evidence="2">
    <location>
        <begin position="33"/>
        <end position="253"/>
    </location>
</feature>
<feature type="region of interest" description="Disordered" evidence="1">
    <location>
        <begin position="196"/>
        <end position="222"/>
    </location>
</feature>
<evidence type="ECO:0000256" key="1">
    <source>
        <dbReference type="SAM" id="MobiDB-lite"/>
    </source>
</evidence>
<feature type="compositionally biased region" description="Basic and acidic residues" evidence="1">
    <location>
        <begin position="207"/>
        <end position="217"/>
    </location>
</feature>
<dbReference type="InterPro" id="IPR038678">
    <property type="entry name" value="Spondin_N_sf"/>
</dbReference>
<sequence length="253" mass="26381">MLFLSPQTPLHTRRRLLPLVALSLALTLSACGSDDDDDNDTPTPTDPPVVDEPAMVSFSVTVTNATNNQPLSPIAVIAHDGTYTPWAIGSAASEGLAILAESGDPASFVSEASEAFSTATASDVLGPGNSTTIDITFNENDTMALSIATMLVNTNDAFTGIGQVEVSEFEVGDTTQMLAPVYDAGTEENSELAATIPGPAGEGEGNSEGREVNDQVTRHPGVVTSSDGYAESALDESHRFDNGAMRVTIERTM</sequence>
<dbReference type="Proteomes" id="UP001156870">
    <property type="component" value="Unassembled WGS sequence"/>
</dbReference>
<organism evidence="4 5">
    <name type="scientific">Marinibactrum halimedae</name>
    <dbReference type="NCBI Taxonomy" id="1444977"/>
    <lineage>
        <taxon>Bacteria</taxon>
        <taxon>Pseudomonadati</taxon>
        <taxon>Pseudomonadota</taxon>
        <taxon>Gammaproteobacteria</taxon>
        <taxon>Cellvibrionales</taxon>
        <taxon>Cellvibrionaceae</taxon>
        <taxon>Marinibactrum</taxon>
    </lineage>
</organism>
<dbReference type="RefSeq" id="WP_232595716.1">
    <property type="nucleotide sequence ID" value="NZ_BSPD01000016.1"/>
</dbReference>
<proteinExistence type="predicted"/>
<dbReference type="Pfam" id="PF06468">
    <property type="entry name" value="Spond_N"/>
    <property type="match status" value="1"/>
</dbReference>
<reference evidence="4 5" key="1">
    <citation type="journal article" date="2014" name="Int. J. Syst. Evol. Microbiol.">
        <title>Complete genome sequence of Corynebacterium casei LMG S-19264T (=DSM 44701T), isolated from a smear-ripened cheese.</title>
        <authorList>
            <consortium name="US DOE Joint Genome Institute (JGI-PGF)"/>
            <person name="Walter F."/>
            <person name="Albersmeier A."/>
            <person name="Kalinowski J."/>
            <person name="Ruckert C."/>
        </authorList>
    </citation>
    <scope>NUCLEOTIDE SEQUENCE [LARGE SCALE GENOMIC DNA]</scope>
    <source>
        <strain evidence="4 5">NBRC 110095</strain>
    </source>
</reference>
<gene>
    <name evidence="4" type="ORF">GCM10007877_03490</name>
</gene>
<evidence type="ECO:0000259" key="3">
    <source>
        <dbReference type="Pfam" id="PF06468"/>
    </source>
</evidence>
<comment type="caution">
    <text evidence="4">The sequence shown here is derived from an EMBL/GenBank/DDBJ whole genome shotgun (WGS) entry which is preliminary data.</text>
</comment>
<feature type="domain" description="Spondin" evidence="3">
    <location>
        <begin position="71"/>
        <end position="188"/>
    </location>
</feature>
<dbReference type="AlphaFoldDB" id="A0AA37WKU8"/>
<dbReference type="Gene3D" id="2.60.40.2130">
    <property type="entry name" value="F-spondin domain"/>
    <property type="match status" value="1"/>
</dbReference>
<keyword evidence="5" id="KW-1185">Reference proteome</keyword>
<evidence type="ECO:0000256" key="2">
    <source>
        <dbReference type="SAM" id="SignalP"/>
    </source>
</evidence>
<dbReference type="EMBL" id="BSPD01000016">
    <property type="protein sequence ID" value="GLS24635.1"/>
    <property type="molecule type" value="Genomic_DNA"/>
</dbReference>
<feature type="region of interest" description="Disordered" evidence="1">
    <location>
        <begin position="31"/>
        <end position="51"/>
    </location>
</feature>
<name>A0AA37WKU8_9GAMM</name>